<evidence type="ECO:0000256" key="15">
    <source>
        <dbReference type="ARBA" id="ARBA00041979"/>
    </source>
</evidence>
<dbReference type="InterPro" id="IPR013785">
    <property type="entry name" value="Aldolase_TIM"/>
</dbReference>
<dbReference type="InterPro" id="IPR022998">
    <property type="entry name" value="ThiamineP_synth_TenI"/>
</dbReference>
<accession>A0A4R1XUN0</accession>
<name>A0A4R1XUN0_ACICA</name>
<evidence type="ECO:0000256" key="8">
    <source>
        <dbReference type="ARBA" id="ARBA00022842"/>
    </source>
</evidence>
<keyword evidence="3" id="KW-0515">Mutator protein</keyword>
<comment type="cofactor">
    <cofactor evidence="1">
        <name>Mg(2+)</name>
        <dbReference type="ChEBI" id="CHEBI:18420"/>
    </cofactor>
</comment>
<dbReference type="Proteomes" id="UP000294963">
    <property type="component" value="Unassembled WGS sequence"/>
</dbReference>
<evidence type="ECO:0000256" key="4">
    <source>
        <dbReference type="ARBA" id="ARBA00022705"/>
    </source>
</evidence>
<evidence type="ECO:0000313" key="19">
    <source>
        <dbReference type="Proteomes" id="UP000294963"/>
    </source>
</evidence>
<dbReference type="CDD" id="cd03425">
    <property type="entry name" value="NUDIX_MutT_NudA_like"/>
    <property type="match status" value="1"/>
</dbReference>
<dbReference type="OrthoDB" id="9810648at2"/>
<evidence type="ECO:0000256" key="6">
    <source>
        <dbReference type="ARBA" id="ARBA00022763"/>
    </source>
</evidence>
<organism evidence="18 19">
    <name type="scientific">Acinetobacter calcoaceticus</name>
    <dbReference type="NCBI Taxonomy" id="471"/>
    <lineage>
        <taxon>Bacteria</taxon>
        <taxon>Pseudomonadati</taxon>
        <taxon>Pseudomonadota</taxon>
        <taxon>Gammaproteobacteria</taxon>
        <taxon>Moraxellales</taxon>
        <taxon>Moraxellaceae</taxon>
        <taxon>Acinetobacter</taxon>
        <taxon>Acinetobacter calcoaceticus/baumannii complex</taxon>
    </lineage>
</organism>
<dbReference type="InterPro" id="IPR047127">
    <property type="entry name" value="MutT-like"/>
</dbReference>
<evidence type="ECO:0000256" key="9">
    <source>
        <dbReference type="ARBA" id="ARBA00023204"/>
    </source>
</evidence>
<dbReference type="InterPro" id="IPR029119">
    <property type="entry name" value="MutY_C"/>
</dbReference>
<gene>
    <name evidence="18" type="ORF">EC844_109101</name>
</gene>
<dbReference type="GO" id="GO:0009228">
    <property type="term" value="P:thiamine biosynthetic process"/>
    <property type="evidence" value="ECO:0007669"/>
    <property type="project" value="UniProtKB-KW"/>
</dbReference>
<evidence type="ECO:0000256" key="3">
    <source>
        <dbReference type="ARBA" id="ARBA00022457"/>
    </source>
</evidence>
<evidence type="ECO:0000256" key="7">
    <source>
        <dbReference type="ARBA" id="ARBA00022801"/>
    </source>
</evidence>
<dbReference type="PROSITE" id="PS51462">
    <property type="entry name" value="NUDIX"/>
    <property type="match status" value="1"/>
</dbReference>
<dbReference type="Gene3D" id="3.20.20.70">
    <property type="entry name" value="Aldolase class I"/>
    <property type="match status" value="1"/>
</dbReference>
<evidence type="ECO:0000256" key="14">
    <source>
        <dbReference type="ARBA" id="ARBA00041592"/>
    </source>
</evidence>
<keyword evidence="7" id="KW-0378">Hydrolase</keyword>
<evidence type="ECO:0000256" key="1">
    <source>
        <dbReference type="ARBA" id="ARBA00001946"/>
    </source>
</evidence>
<keyword evidence="4" id="KW-0235">DNA replication</keyword>
<dbReference type="EMBL" id="SLVJ01000009">
    <property type="protein sequence ID" value="TCM67329.1"/>
    <property type="molecule type" value="Genomic_DNA"/>
</dbReference>
<keyword evidence="8" id="KW-0460">Magnesium</keyword>
<evidence type="ECO:0000256" key="12">
    <source>
        <dbReference type="ARBA" id="ARBA00038905"/>
    </source>
</evidence>
<comment type="catalytic activity">
    <reaction evidence="11">
        <text>8-oxo-GTP + H2O = 8-oxo-GMP + diphosphate + H(+)</text>
        <dbReference type="Rhea" id="RHEA:67616"/>
        <dbReference type="ChEBI" id="CHEBI:15377"/>
        <dbReference type="ChEBI" id="CHEBI:15378"/>
        <dbReference type="ChEBI" id="CHEBI:33019"/>
        <dbReference type="ChEBI" id="CHEBI:143553"/>
        <dbReference type="ChEBI" id="CHEBI:145694"/>
    </reaction>
</comment>
<dbReference type="SUPFAM" id="SSF55811">
    <property type="entry name" value="Nudix"/>
    <property type="match status" value="1"/>
</dbReference>
<dbReference type="InterPro" id="IPR020476">
    <property type="entry name" value="Nudix_hydrolase"/>
</dbReference>
<sequence>MIQQRLDIAIGLIFYQGKVLVGWRTAKQHQGNKYEFPGGKVESGETALQACRREIKEEVGLDLELWHPVDVIAHVYPDLAVHLHVFHSSIDAQQLASITAPWTWYSRQQLPELNFPAANQSIIQRLLWPHFIKISTVISDLALLQADHLLYWRIDPAEFDPALLLGYSESQLQQLMLNIECWRLLSQELQAQVKTIHLKQHQLLAAQPADIPRLHRVIAACHDQVAIAHAQQVGVEAILLSPVHSTATHLDAAALGWGCFAQWASQVQIPVYALGGMQKTDLQRVQAHHGYGVAGISGFESS</sequence>
<evidence type="ECO:0000256" key="13">
    <source>
        <dbReference type="ARBA" id="ARBA00040794"/>
    </source>
</evidence>
<dbReference type="Pfam" id="PF02581">
    <property type="entry name" value="TMP-TENI"/>
    <property type="match status" value="1"/>
</dbReference>
<comment type="caution">
    <text evidence="18">The sequence shown here is derived from an EMBL/GenBank/DDBJ whole genome shotgun (WGS) entry which is preliminary data.</text>
</comment>
<dbReference type="SUPFAM" id="SSF51391">
    <property type="entry name" value="Thiamin phosphate synthase"/>
    <property type="match status" value="1"/>
</dbReference>
<dbReference type="PANTHER" id="PTHR47707">
    <property type="entry name" value="8-OXO-DGTP DIPHOSPHATASE"/>
    <property type="match status" value="1"/>
</dbReference>
<dbReference type="Gene3D" id="3.90.79.10">
    <property type="entry name" value="Nucleoside Triphosphate Pyrophosphohydrolase"/>
    <property type="match status" value="1"/>
</dbReference>
<evidence type="ECO:0000313" key="18">
    <source>
        <dbReference type="EMBL" id="TCM67329.1"/>
    </source>
</evidence>
<feature type="domain" description="Nudix hydrolase" evidence="17">
    <location>
        <begin position="3"/>
        <end position="131"/>
    </location>
</feature>
<keyword evidence="5" id="KW-0479">Metal-binding</keyword>
<evidence type="ECO:0000259" key="17">
    <source>
        <dbReference type="PROSITE" id="PS51462"/>
    </source>
</evidence>
<dbReference type="GO" id="GO:0046872">
    <property type="term" value="F:metal ion binding"/>
    <property type="evidence" value="ECO:0007669"/>
    <property type="project" value="UniProtKB-KW"/>
</dbReference>
<dbReference type="EC" id="3.6.1.55" evidence="12"/>
<proteinExistence type="inferred from homology"/>
<evidence type="ECO:0000256" key="5">
    <source>
        <dbReference type="ARBA" id="ARBA00022723"/>
    </source>
</evidence>
<dbReference type="AlphaFoldDB" id="A0A4R1XUN0"/>
<dbReference type="InterPro" id="IPR020084">
    <property type="entry name" value="NUDIX_hydrolase_CS"/>
</dbReference>
<evidence type="ECO:0000256" key="16">
    <source>
        <dbReference type="ARBA" id="ARBA00042798"/>
    </source>
</evidence>
<comment type="similarity">
    <text evidence="2">Belongs to the Nudix hydrolase family.</text>
</comment>
<keyword evidence="9" id="KW-0234">DNA repair</keyword>
<keyword evidence="19" id="KW-1185">Reference proteome</keyword>
<dbReference type="GO" id="GO:0044716">
    <property type="term" value="F:8-oxo-GDP phosphatase activity"/>
    <property type="evidence" value="ECO:0007669"/>
    <property type="project" value="TreeGrafter"/>
</dbReference>
<evidence type="ECO:0000256" key="11">
    <source>
        <dbReference type="ARBA" id="ARBA00036904"/>
    </source>
</evidence>
<keyword evidence="6" id="KW-0227">DNA damage</keyword>
<evidence type="ECO:0000256" key="10">
    <source>
        <dbReference type="ARBA" id="ARBA00035861"/>
    </source>
</evidence>
<dbReference type="GO" id="GO:0035539">
    <property type="term" value="F:8-oxo-7,8-dihydrodeoxyguanosine triphosphate pyrophosphatase activity"/>
    <property type="evidence" value="ECO:0007669"/>
    <property type="project" value="UniProtKB-EC"/>
</dbReference>
<protein>
    <recommendedName>
        <fullName evidence="13">8-oxo-dGTP diphosphatase</fullName>
        <ecNumber evidence="12">3.6.1.55</ecNumber>
    </recommendedName>
    <alternativeName>
        <fullName evidence="16">7,8-dihydro-8-oxoguanine-triphosphatase</fullName>
    </alternativeName>
    <alternativeName>
        <fullName evidence="15">Mutator protein MutT</fullName>
    </alternativeName>
    <alternativeName>
        <fullName evidence="14">dGTP pyrophosphohydrolase</fullName>
    </alternativeName>
</protein>
<dbReference type="GO" id="GO:0044715">
    <property type="term" value="F:8-oxo-dGDP phosphatase activity"/>
    <property type="evidence" value="ECO:0007669"/>
    <property type="project" value="TreeGrafter"/>
</dbReference>
<evidence type="ECO:0000256" key="2">
    <source>
        <dbReference type="ARBA" id="ARBA00005582"/>
    </source>
</evidence>
<dbReference type="InterPro" id="IPR036206">
    <property type="entry name" value="ThiamineP_synth_sf"/>
</dbReference>
<dbReference type="InterPro" id="IPR015797">
    <property type="entry name" value="NUDIX_hydrolase-like_dom_sf"/>
</dbReference>
<dbReference type="PROSITE" id="PS00893">
    <property type="entry name" value="NUDIX_BOX"/>
    <property type="match status" value="1"/>
</dbReference>
<dbReference type="PRINTS" id="PR00502">
    <property type="entry name" value="NUDIXFAMILY"/>
</dbReference>
<reference evidence="18 19" key="1">
    <citation type="submission" date="2019-03" db="EMBL/GenBank/DDBJ databases">
        <title>Genomic analyses of the natural microbiome of Caenorhabditis elegans.</title>
        <authorList>
            <person name="Samuel B."/>
        </authorList>
    </citation>
    <scope>NUCLEOTIDE SEQUENCE [LARGE SCALE GENOMIC DNA]</scope>
    <source>
        <strain evidence="18 19">JUb89</strain>
    </source>
</reference>
<comment type="catalytic activity">
    <reaction evidence="10">
        <text>8-oxo-dGTP + H2O = 8-oxo-dGMP + diphosphate + H(+)</text>
        <dbReference type="Rhea" id="RHEA:31575"/>
        <dbReference type="ChEBI" id="CHEBI:15377"/>
        <dbReference type="ChEBI" id="CHEBI:15378"/>
        <dbReference type="ChEBI" id="CHEBI:33019"/>
        <dbReference type="ChEBI" id="CHEBI:63224"/>
        <dbReference type="ChEBI" id="CHEBI:77896"/>
        <dbReference type="EC" id="3.6.1.55"/>
    </reaction>
</comment>
<dbReference type="GO" id="GO:0006281">
    <property type="term" value="P:DNA repair"/>
    <property type="evidence" value="ECO:0007669"/>
    <property type="project" value="UniProtKB-KW"/>
</dbReference>
<dbReference type="GO" id="GO:0006260">
    <property type="term" value="P:DNA replication"/>
    <property type="evidence" value="ECO:0007669"/>
    <property type="project" value="UniProtKB-KW"/>
</dbReference>
<dbReference type="InterPro" id="IPR000086">
    <property type="entry name" value="NUDIX_hydrolase_dom"/>
</dbReference>
<dbReference type="Pfam" id="PF14815">
    <property type="entry name" value="NUDIX_4"/>
    <property type="match status" value="1"/>
</dbReference>
<dbReference type="GO" id="GO:0008413">
    <property type="term" value="F:8-oxo-7,8-dihydroguanosine triphosphate pyrophosphatase activity"/>
    <property type="evidence" value="ECO:0007669"/>
    <property type="project" value="TreeGrafter"/>
</dbReference>
<dbReference type="PANTHER" id="PTHR47707:SF1">
    <property type="entry name" value="NUDIX HYDROLASE FAMILY PROTEIN"/>
    <property type="match status" value="1"/>
</dbReference>